<dbReference type="RefSeq" id="WP_186907991.1">
    <property type="nucleotide sequence ID" value="NZ_JACOPP010000013.1"/>
</dbReference>
<gene>
    <name evidence="1" type="ORF">H8S57_10245</name>
</gene>
<reference evidence="1" key="1">
    <citation type="submission" date="2020-08" db="EMBL/GenBank/DDBJ databases">
        <title>Genome public.</title>
        <authorList>
            <person name="Liu C."/>
            <person name="Sun Q."/>
        </authorList>
    </citation>
    <scope>NUCLEOTIDE SEQUENCE</scope>
    <source>
        <strain evidence="1">NSJ-51</strain>
    </source>
</reference>
<protein>
    <submittedName>
        <fullName evidence="1">Uncharacterized protein</fullName>
    </submittedName>
</protein>
<organism evidence="1 2">
    <name type="scientific">Lawsonibacter hominis</name>
    <dbReference type="NCBI Taxonomy" id="2763053"/>
    <lineage>
        <taxon>Bacteria</taxon>
        <taxon>Bacillati</taxon>
        <taxon>Bacillota</taxon>
        <taxon>Clostridia</taxon>
        <taxon>Eubacteriales</taxon>
        <taxon>Oscillospiraceae</taxon>
        <taxon>Lawsonibacter</taxon>
    </lineage>
</organism>
<comment type="caution">
    <text evidence="1">The sequence shown here is derived from an EMBL/GenBank/DDBJ whole genome shotgun (WGS) entry which is preliminary data.</text>
</comment>
<sequence>MSLFEGLLQRYGQRVLLWREGAEEGTACRAFLQPIRERGEQVQASPLGAVRQDKWLCLGEPGIALEGLGDGFIQWAGRRFRVISAQPFYLGTVLSHWRAVLRPMDED</sequence>
<name>A0A8J6M5T3_9FIRM</name>
<dbReference type="AlphaFoldDB" id="A0A8J6M5T3"/>
<dbReference type="EMBL" id="JACOPP010000013">
    <property type="protein sequence ID" value="MBC5734102.1"/>
    <property type="molecule type" value="Genomic_DNA"/>
</dbReference>
<evidence type="ECO:0000313" key="2">
    <source>
        <dbReference type="Proteomes" id="UP000661435"/>
    </source>
</evidence>
<proteinExistence type="predicted"/>
<keyword evidence="2" id="KW-1185">Reference proteome</keyword>
<dbReference type="Proteomes" id="UP000661435">
    <property type="component" value="Unassembled WGS sequence"/>
</dbReference>
<accession>A0A8J6M5T3</accession>
<evidence type="ECO:0000313" key="1">
    <source>
        <dbReference type="EMBL" id="MBC5734102.1"/>
    </source>
</evidence>